<reference evidence="1 2" key="1">
    <citation type="submission" date="2021-08" db="EMBL/GenBank/DDBJ databases">
        <authorList>
            <person name="Peeters C."/>
        </authorList>
    </citation>
    <scope>NUCLEOTIDE SEQUENCE [LARGE SCALE GENOMIC DNA]</scope>
    <source>
        <strain evidence="1 2">LMG 32289</strain>
    </source>
</reference>
<dbReference type="Proteomes" id="UP000706525">
    <property type="component" value="Unassembled WGS sequence"/>
</dbReference>
<gene>
    <name evidence="1" type="ORF">LMG32289_05628</name>
</gene>
<accession>A0ABM8XW58</accession>
<comment type="caution">
    <text evidence="1">The sequence shown here is derived from an EMBL/GenBank/DDBJ whole genome shotgun (WGS) entry which is preliminary data.</text>
</comment>
<dbReference type="Pfam" id="PF13350">
    <property type="entry name" value="Y_phosphatase3"/>
    <property type="match status" value="1"/>
</dbReference>
<dbReference type="EMBL" id="CAJZAG010000012">
    <property type="protein sequence ID" value="CAG9184469.1"/>
    <property type="molecule type" value="Genomic_DNA"/>
</dbReference>
<protein>
    <recommendedName>
        <fullName evidence="3">Tyrosine specific protein phosphatases domain-containing protein</fullName>
    </recommendedName>
</protein>
<evidence type="ECO:0008006" key="3">
    <source>
        <dbReference type="Google" id="ProtNLM"/>
    </source>
</evidence>
<keyword evidence="2" id="KW-1185">Reference proteome</keyword>
<dbReference type="InterPro" id="IPR026893">
    <property type="entry name" value="Tyr/Ser_Pase_IphP-type"/>
</dbReference>
<sequence length="186" mass="20386">MLSTGRRSESRQHPMTALTVRYLPMHEACASAPRLDTAVISITNPGAAASLQPGWGAMLRVQFSDAEYVPGDIGRRMADGSRFDPATRGFPTQTQAQAIRHFCESVAVAPTLTRVLVHCNAGKRRSGAVACYLMERFGATLEGAVPEDPNRTVLALLRDPTWARRVAPSAGWRSRWAAARKWLRDV</sequence>
<evidence type="ECO:0000313" key="2">
    <source>
        <dbReference type="Proteomes" id="UP000706525"/>
    </source>
</evidence>
<evidence type="ECO:0000313" key="1">
    <source>
        <dbReference type="EMBL" id="CAG9184469.1"/>
    </source>
</evidence>
<dbReference type="SUPFAM" id="SSF52799">
    <property type="entry name" value="(Phosphotyrosine protein) phosphatases II"/>
    <property type="match status" value="1"/>
</dbReference>
<organism evidence="1 2">
    <name type="scientific">Cupriavidus pampae</name>
    <dbReference type="NCBI Taxonomy" id="659251"/>
    <lineage>
        <taxon>Bacteria</taxon>
        <taxon>Pseudomonadati</taxon>
        <taxon>Pseudomonadota</taxon>
        <taxon>Betaproteobacteria</taxon>
        <taxon>Burkholderiales</taxon>
        <taxon>Burkholderiaceae</taxon>
        <taxon>Cupriavidus</taxon>
    </lineage>
</organism>
<dbReference type="InterPro" id="IPR016130">
    <property type="entry name" value="Tyr_Pase_AS"/>
</dbReference>
<proteinExistence type="predicted"/>
<dbReference type="PROSITE" id="PS00383">
    <property type="entry name" value="TYR_PHOSPHATASE_1"/>
    <property type="match status" value="1"/>
</dbReference>
<name>A0ABM8XW58_9BURK</name>
<dbReference type="InterPro" id="IPR029021">
    <property type="entry name" value="Prot-tyrosine_phosphatase-like"/>
</dbReference>
<dbReference type="Gene3D" id="3.90.190.10">
    <property type="entry name" value="Protein tyrosine phosphatase superfamily"/>
    <property type="match status" value="1"/>
</dbReference>